<dbReference type="OrthoDB" id="9809920at2"/>
<evidence type="ECO:0000256" key="4">
    <source>
        <dbReference type="ARBA" id="ARBA00022679"/>
    </source>
</evidence>
<feature type="binding site" evidence="7">
    <location>
        <position position="411"/>
    </location>
    <ligand>
        <name>phosphoenolpyruvate</name>
        <dbReference type="ChEBI" id="CHEBI:58702"/>
    </ligand>
</feature>
<dbReference type="InterPro" id="IPR001986">
    <property type="entry name" value="Enolpyruvate_Tfrase_dom"/>
</dbReference>
<proteinExistence type="inferred from homology"/>
<accession>A0A5P2G1E6</accession>
<feature type="binding site" evidence="7">
    <location>
        <position position="29"/>
    </location>
    <ligand>
        <name>3-phosphoshikimate</name>
        <dbReference type="ChEBI" id="CHEBI:145989"/>
    </ligand>
</feature>
<dbReference type="GO" id="GO:0003866">
    <property type="term" value="F:3-phosphoshikimate 1-carboxyvinyltransferase activity"/>
    <property type="evidence" value="ECO:0007669"/>
    <property type="project" value="UniProtKB-UniRule"/>
</dbReference>
<dbReference type="Gene3D" id="3.65.10.10">
    <property type="entry name" value="Enolpyruvate transferase domain"/>
    <property type="match status" value="2"/>
</dbReference>
<gene>
    <name evidence="7 9" type="primary">aroA</name>
    <name evidence="9" type="ORF">E0W69_011475</name>
</gene>
<feature type="binding site" evidence="7">
    <location>
        <position position="343"/>
    </location>
    <ligand>
        <name>phosphoenolpyruvate</name>
        <dbReference type="ChEBI" id="CHEBI:58702"/>
    </ligand>
</feature>
<dbReference type="CDD" id="cd01556">
    <property type="entry name" value="EPSP_synthase"/>
    <property type="match status" value="1"/>
</dbReference>
<dbReference type="HAMAP" id="MF_00210">
    <property type="entry name" value="EPSP_synth"/>
    <property type="match status" value="1"/>
</dbReference>
<dbReference type="NCBIfam" id="TIGR01356">
    <property type="entry name" value="aroA"/>
    <property type="match status" value="1"/>
</dbReference>
<reference evidence="9 10" key="1">
    <citation type="submission" date="2019-09" db="EMBL/GenBank/DDBJ databases">
        <title>Complete genome sequence of Arachidicoccus sp. B3-10 isolated from apple orchard soil.</title>
        <authorList>
            <person name="Kim H.S."/>
            <person name="Han K.-I."/>
            <person name="Suh M.K."/>
            <person name="Lee K.C."/>
            <person name="Eom M.K."/>
            <person name="Kim J.-S."/>
            <person name="Kang S.W."/>
            <person name="Sin Y."/>
            <person name="Lee J.-S."/>
        </authorList>
    </citation>
    <scope>NUCLEOTIDE SEQUENCE [LARGE SCALE GENOMIC DNA]</scope>
    <source>
        <strain evidence="9 10">B3-10</strain>
    </source>
</reference>
<comment type="caution">
    <text evidence="7">Lacks conserved residue(s) required for the propagation of feature annotation.</text>
</comment>
<feature type="binding site" evidence="7">
    <location>
        <position position="24"/>
    </location>
    <ligand>
        <name>phosphoenolpyruvate</name>
        <dbReference type="ChEBI" id="CHEBI:58702"/>
    </ligand>
</feature>
<organism evidence="9 10">
    <name type="scientific">Rhizosphaericola mali</name>
    <dbReference type="NCBI Taxonomy" id="2545455"/>
    <lineage>
        <taxon>Bacteria</taxon>
        <taxon>Pseudomonadati</taxon>
        <taxon>Bacteroidota</taxon>
        <taxon>Chitinophagia</taxon>
        <taxon>Chitinophagales</taxon>
        <taxon>Chitinophagaceae</taxon>
        <taxon>Rhizosphaericola</taxon>
    </lineage>
</organism>
<protein>
    <recommendedName>
        <fullName evidence="7">3-phosphoshikimate 1-carboxyvinyltransferase</fullName>
        <ecNumber evidence="7">2.5.1.19</ecNumber>
    </recommendedName>
    <alternativeName>
        <fullName evidence="7">5-enolpyruvylshikimate-3-phosphate synthase</fullName>
        <shortName evidence="7">EPSP synthase</shortName>
        <shortName evidence="7">EPSPS</shortName>
    </alternativeName>
</protein>
<feature type="binding site" evidence="7">
    <location>
        <position position="167"/>
    </location>
    <ligand>
        <name>3-phosphoshikimate</name>
        <dbReference type="ChEBI" id="CHEBI:145989"/>
    </ligand>
</feature>
<comment type="catalytic activity">
    <reaction evidence="6">
        <text>3-phosphoshikimate + phosphoenolpyruvate = 5-O-(1-carboxyvinyl)-3-phosphoshikimate + phosphate</text>
        <dbReference type="Rhea" id="RHEA:21256"/>
        <dbReference type="ChEBI" id="CHEBI:43474"/>
        <dbReference type="ChEBI" id="CHEBI:57701"/>
        <dbReference type="ChEBI" id="CHEBI:58702"/>
        <dbReference type="ChEBI" id="CHEBI:145989"/>
        <dbReference type="EC" id="2.5.1.19"/>
    </reaction>
    <physiologicalReaction direction="left-to-right" evidence="6">
        <dbReference type="Rhea" id="RHEA:21257"/>
    </physiologicalReaction>
</comment>
<feature type="binding site" evidence="7">
    <location>
        <position position="194"/>
    </location>
    <ligand>
        <name>3-phosphoshikimate</name>
        <dbReference type="ChEBI" id="CHEBI:145989"/>
    </ligand>
</feature>
<feature type="binding site" evidence="7">
    <location>
        <position position="339"/>
    </location>
    <ligand>
        <name>3-phosphoshikimate</name>
        <dbReference type="ChEBI" id="CHEBI:145989"/>
    </ligand>
</feature>
<feature type="binding site" evidence="7">
    <location>
        <position position="123"/>
    </location>
    <ligand>
        <name>phosphoenolpyruvate</name>
        <dbReference type="ChEBI" id="CHEBI:58702"/>
    </ligand>
</feature>
<evidence type="ECO:0000256" key="7">
    <source>
        <dbReference type="HAMAP-Rule" id="MF_00210"/>
    </source>
</evidence>
<dbReference type="GO" id="GO:0009423">
    <property type="term" value="P:chorismate biosynthetic process"/>
    <property type="evidence" value="ECO:0007669"/>
    <property type="project" value="UniProtKB-UniRule"/>
</dbReference>
<dbReference type="EC" id="2.5.1.19" evidence="7"/>
<evidence type="ECO:0000256" key="3">
    <source>
        <dbReference type="ARBA" id="ARBA00022605"/>
    </source>
</evidence>
<feature type="binding site" evidence="7">
    <location>
        <position position="166"/>
    </location>
    <ligand>
        <name>3-phosphoshikimate</name>
        <dbReference type="ChEBI" id="CHEBI:145989"/>
    </ligand>
</feature>
<dbReference type="GO" id="GO:0008652">
    <property type="term" value="P:amino acid biosynthetic process"/>
    <property type="evidence" value="ECO:0007669"/>
    <property type="project" value="UniProtKB-KW"/>
</dbReference>
<dbReference type="SUPFAM" id="SSF55205">
    <property type="entry name" value="EPT/RTPC-like"/>
    <property type="match status" value="1"/>
</dbReference>
<feature type="binding site" evidence="7">
    <location>
        <position position="312"/>
    </location>
    <ligand>
        <name>3-phosphoshikimate</name>
        <dbReference type="ChEBI" id="CHEBI:145989"/>
    </ligand>
</feature>
<sequence>MDGAQLITVYPSKISGEIVAPASKSSMQRACAAAFVKKGISIIHNPGIANDDKASLAVIQTLGAIVTELENGSLKIDSSDISTKELVTIDFGESGLGSRMFTPIAALSASKVHITGHGSLTTRPMNFFDEVLPKLEVDIQSNEGKLPLDIQGPLVPHNITVDGSLSSQYLTGLLLSFAAAQANNVTIKVENLKSKPYIDLTLKVMEDFQLKLPENHNYESFTFGTESVISKDTIVYQVEGDWSGGAFLLVAAAVGGSSVIKGLDVQSTQADKAILNALQESGVQLSIGFDQIEITKPTSLKPFRFDATECPDLFPPLVALAANCQGDSMIEGVTRLAHKESDRGLTLQEEFGKMGIEVELKGDVMIVHGGTGIQSATTTSHNDHRIAMAIAVAALNANGPVAIQDPMAVKKSYPNFYEHIEKLGVKVV</sequence>
<comment type="similarity">
    <text evidence="2 7">Belongs to the EPSP synthase family.</text>
</comment>
<dbReference type="PANTHER" id="PTHR21090:SF5">
    <property type="entry name" value="PENTAFUNCTIONAL AROM POLYPEPTIDE"/>
    <property type="match status" value="1"/>
</dbReference>
<feature type="binding site" evidence="7">
    <location>
        <position position="25"/>
    </location>
    <ligand>
        <name>3-phosphoshikimate</name>
        <dbReference type="ChEBI" id="CHEBI:145989"/>
    </ligand>
</feature>
<dbReference type="EMBL" id="CP044016">
    <property type="protein sequence ID" value="QES89255.1"/>
    <property type="molecule type" value="Genomic_DNA"/>
</dbReference>
<feature type="binding site" evidence="7">
    <location>
        <position position="385"/>
    </location>
    <ligand>
        <name>phosphoenolpyruvate</name>
        <dbReference type="ChEBI" id="CHEBI:58702"/>
    </ligand>
</feature>
<dbReference type="RefSeq" id="WP_131330201.1">
    <property type="nucleotide sequence ID" value="NZ_CP044016.1"/>
</dbReference>
<dbReference type="GO" id="GO:0005737">
    <property type="term" value="C:cytoplasm"/>
    <property type="evidence" value="ECO:0007669"/>
    <property type="project" value="UniProtKB-SubCell"/>
</dbReference>
<feature type="binding site" evidence="7">
    <location>
        <position position="24"/>
    </location>
    <ligand>
        <name>3-phosphoshikimate</name>
        <dbReference type="ChEBI" id="CHEBI:145989"/>
    </ligand>
</feature>
<dbReference type="InterPro" id="IPR006264">
    <property type="entry name" value="EPSP_synthase"/>
</dbReference>
<dbReference type="GO" id="GO:0009073">
    <property type="term" value="P:aromatic amino acid family biosynthetic process"/>
    <property type="evidence" value="ECO:0007669"/>
    <property type="project" value="UniProtKB-KW"/>
</dbReference>
<dbReference type="PANTHER" id="PTHR21090">
    <property type="entry name" value="AROM/DEHYDROQUINATE SYNTHASE"/>
    <property type="match status" value="1"/>
</dbReference>
<keyword evidence="4 7" id="KW-0808">Transferase</keyword>
<dbReference type="UniPathway" id="UPA00053">
    <property type="reaction ID" value="UER00089"/>
</dbReference>
<comment type="function">
    <text evidence="7">Catalyzes the transfer of the enolpyruvyl moiety of phosphoenolpyruvate (PEP) to the 5-hydroxyl of shikimate-3-phosphate (S3P) to produce enolpyruvyl shikimate-3-phosphate and inorganic phosphate.</text>
</comment>
<dbReference type="PIRSF" id="PIRSF000505">
    <property type="entry name" value="EPSPS"/>
    <property type="match status" value="1"/>
</dbReference>
<evidence type="ECO:0000256" key="1">
    <source>
        <dbReference type="ARBA" id="ARBA00004811"/>
    </source>
</evidence>
<comment type="subunit">
    <text evidence="7">Monomer.</text>
</comment>
<feature type="binding site" evidence="7">
    <location>
        <position position="95"/>
    </location>
    <ligand>
        <name>phosphoenolpyruvate</name>
        <dbReference type="ChEBI" id="CHEBI:58702"/>
    </ligand>
</feature>
<keyword evidence="10" id="KW-1185">Reference proteome</keyword>
<feature type="binding site" evidence="7">
    <location>
        <position position="168"/>
    </location>
    <ligand>
        <name>phosphoenolpyruvate</name>
        <dbReference type="ChEBI" id="CHEBI:58702"/>
    </ligand>
</feature>
<name>A0A5P2G1E6_9BACT</name>
<keyword evidence="3 7" id="KW-0028">Amino-acid biosynthesis</keyword>
<keyword evidence="5 7" id="KW-0057">Aromatic amino acid biosynthesis</keyword>
<evidence type="ECO:0000313" key="9">
    <source>
        <dbReference type="EMBL" id="QES89255.1"/>
    </source>
</evidence>
<dbReference type="Pfam" id="PF00275">
    <property type="entry name" value="EPSP_synthase"/>
    <property type="match status" value="1"/>
</dbReference>
<comment type="subcellular location">
    <subcellularLocation>
        <location evidence="7">Cytoplasm</location>
    </subcellularLocation>
</comment>
<dbReference type="InterPro" id="IPR013792">
    <property type="entry name" value="RNA3'P_cycl/enolpyr_Trfase_a/b"/>
</dbReference>
<evidence type="ECO:0000256" key="6">
    <source>
        <dbReference type="ARBA" id="ARBA00044633"/>
    </source>
</evidence>
<comment type="pathway">
    <text evidence="1 7">Metabolic intermediate biosynthesis; chorismate biosynthesis; chorismate from D-erythrose 4-phosphate and phosphoenolpyruvate: step 6/7.</text>
</comment>
<evidence type="ECO:0000313" key="10">
    <source>
        <dbReference type="Proteomes" id="UP000292424"/>
    </source>
</evidence>
<feature type="binding site" evidence="7">
    <location>
        <position position="168"/>
    </location>
    <ligand>
        <name>3-phosphoshikimate</name>
        <dbReference type="ChEBI" id="CHEBI:145989"/>
    </ligand>
</feature>
<feature type="active site" description="Proton acceptor" evidence="7">
    <location>
        <position position="312"/>
    </location>
</feature>
<dbReference type="KEGG" id="arac:E0W69_011475"/>
<dbReference type="AlphaFoldDB" id="A0A5P2G1E6"/>
<evidence type="ECO:0000259" key="8">
    <source>
        <dbReference type="Pfam" id="PF00275"/>
    </source>
</evidence>
<keyword evidence="7" id="KW-0963">Cytoplasm</keyword>
<evidence type="ECO:0000256" key="2">
    <source>
        <dbReference type="ARBA" id="ARBA00009948"/>
    </source>
</evidence>
<evidence type="ECO:0000256" key="5">
    <source>
        <dbReference type="ARBA" id="ARBA00023141"/>
    </source>
</evidence>
<feature type="domain" description="Enolpyruvate transferase" evidence="8">
    <location>
        <begin position="11"/>
        <end position="419"/>
    </location>
</feature>
<dbReference type="InterPro" id="IPR036968">
    <property type="entry name" value="Enolpyruvate_Tfrase_sf"/>
</dbReference>
<dbReference type="Proteomes" id="UP000292424">
    <property type="component" value="Chromosome"/>
</dbReference>